<dbReference type="InterPro" id="IPR000209">
    <property type="entry name" value="Peptidase_S8/S53_dom"/>
</dbReference>
<evidence type="ECO:0000256" key="3">
    <source>
        <dbReference type="ARBA" id="ARBA00022801"/>
    </source>
</evidence>
<proteinExistence type="inferred from homology"/>
<keyword evidence="3 7" id="KW-0378">Hydrolase</keyword>
<evidence type="ECO:0000256" key="2">
    <source>
        <dbReference type="ARBA" id="ARBA00022670"/>
    </source>
</evidence>
<dbReference type="EC" id="3.4.21.-" evidence="7"/>
<dbReference type="InterPro" id="IPR023828">
    <property type="entry name" value="Peptidase_S8_Ser-AS"/>
</dbReference>
<comment type="caution">
    <text evidence="5">Lacks conserved residue(s) required for the propagation of feature annotation.</text>
</comment>
<evidence type="ECO:0000256" key="5">
    <source>
        <dbReference type="PROSITE-ProRule" id="PRU01240"/>
    </source>
</evidence>
<comment type="caution">
    <text evidence="7">The sequence shown here is derived from an EMBL/GenBank/DDBJ whole genome shotgun (WGS) entry which is preliminary data.</text>
</comment>
<evidence type="ECO:0000313" key="7">
    <source>
        <dbReference type="EMBL" id="CAH1225137.1"/>
    </source>
</evidence>
<dbReference type="EMBL" id="CAKMMF010000050">
    <property type="protein sequence ID" value="CAH1225137.1"/>
    <property type="molecule type" value="Genomic_DNA"/>
</dbReference>
<dbReference type="PROSITE" id="PS51892">
    <property type="entry name" value="SUBTILASE"/>
    <property type="match status" value="1"/>
</dbReference>
<evidence type="ECO:0000256" key="4">
    <source>
        <dbReference type="ARBA" id="ARBA00022825"/>
    </source>
</evidence>
<dbReference type="PROSITE" id="PS00138">
    <property type="entry name" value="SUBTILASE_SER"/>
    <property type="match status" value="1"/>
</dbReference>
<dbReference type="SUPFAM" id="SSF52743">
    <property type="entry name" value="Subtilisin-like"/>
    <property type="match status" value="1"/>
</dbReference>
<dbReference type="Pfam" id="PF00082">
    <property type="entry name" value="Peptidase_S8"/>
    <property type="match status" value="1"/>
</dbReference>
<protein>
    <submittedName>
        <fullName evidence="7">Intracellular serine protease</fullName>
        <ecNumber evidence="7">3.4.21.-</ecNumber>
    </submittedName>
</protein>
<reference evidence="7" key="1">
    <citation type="submission" date="2022-01" db="EMBL/GenBank/DDBJ databases">
        <authorList>
            <person name="Criscuolo A."/>
        </authorList>
    </citation>
    <scope>NUCLEOTIDE SEQUENCE</scope>
    <source>
        <strain evidence="7">CIP111893</strain>
    </source>
</reference>
<sequence length="197" mass="21435">MLILKVISKDGTGTYHHLTKAIHHAMQWRGPENESVRIITISLGGLQPDPGLHDAIQLAVENNIMIISSSGNNGDGDRSTHEILYPAYYPEVVEVGAVSENAGIAPFSNTNDQVDIYAPGVFILSTVPGNQYAVMTGTSMAAPHVAGAAALLINKLEQSLDRQITERELYEALMRCTIITEQDIRLLSLKRIVGEDE</sequence>
<gene>
    <name evidence="7" type="primary">isp_1</name>
    <name evidence="7" type="ORF">PAECIP111893_05223</name>
</gene>
<accession>A0ABM9CWW2</accession>
<keyword evidence="2 7" id="KW-0645">Protease</keyword>
<dbReference type="InterPro" id="IPR036852">
    <property type="entry name" value="Peptidase_S8/S53_dom_sf"/>
</dbReference>
<feature type="domain" description="Peptidase S8/S53" evidence="6">
    <location>
        <begin position="2"/>
        <end position="175"/>
    </location>
</feature>
<dbReference type="PANTHER" id="PTHR43806">
    <property type="entry name" value="PEPTIDASE S8"/>
    <property type="match status" value="1"/>
</dbReference>
<dbReference type="InterPro" id="IPR050131">
    <property type="entry name" value="Peptidase_S8_subtilisin-like"/>
</dbReference>
<dbReference type="Gene3D" id="3.40.50.200">
    <property type="entry name" value="Peptidase S8/S53 domain"/>
    <property type="match status" value="1"/>
</dbReference>
<keyword evidence="4" id="KW-0720">Serine protease</keyword>
<dbReference type="Proteomes" id="UP000838686">
    <property type="component" value="Unassembled WGS sequence"/>
</dbReference>
<evidence type="ECO:0000259" key="6">
    <source>
        <dbReference type="Pfam" id="PF00082"/>
    </source>
</evidence>
<comment type="similarity">
    <text evidence="1 5">Belongs to the peptidase S8 family.</text>
</comment>
<name>A0ABM9CWW2_9BACL</name>
<evidence type="ECO:0000313" key="8">
    <source>
        <dbReference type="Proteomes" id="UP000838686"/>
    </source>
</evidence>
<dbReference type="GO" id="GO:0006508">
    <property type="term" value="P:proteolysis"/>
    <property type="evidence" value="ECO:0007669"/>
    <property type="project" value="UniProtKB-KW"/>
</dbReference>
<dbReference type="GO" id="GO:0008233">
    <property type="term" value="F:peptidase activity"/>
    <property type="evidence" value="ECO:0007669"/>
    <property type="project" value="UniProtKB-KW"/>
</dbReference>
<keyword evidence="8" id="KW-1185">Reference proteome</keyword>
<dbReference type="PANTHER" id="PTHR43806:SF11">
    <property type="entry name" value="CEREVISIN-RELATED"/>
    <property type="match status" value="1"/>
</dbReference>
<evidence type="ECO:0000256" key="1">
    <source>
        <dbReference type="ARBA" id="ARBA00011073"/>
    </source>
</evidence>
<organism evidence="7 8">
    <name type="scientific">Paenibacillus plantiphilus</name>
    <dbReference type="NCBI Taxonomy" id="2905650"/>
    <lineage>
        <taxon>Bacteria</taxon>
        <taxon>Bacillati</taxon>
        <taxon>Bacillota</taxon>
        <taxon>Bacilli</taxon>
        <taxon>Bacillales</taxon>
        <taxon>Paenibacillaceae</taxon>
        <taxon>Paenibacillus</taxon>
    </lineage>
</organism>